<keyword evidence="1 3" id="KW-0808">Transferase</keyword>
<feature type="binding site" evidence="3">
    <location>
        <begin position="123"/>
        <end position="124"/>
    </location>
    <ligand>
        <name>S-adenosyl-L-methionine</name>
        <dbReference type="ChEBI" id="CHEBI:59789"/>
    </ligand>
</feature>
<feature type="binding site" evidence="3">
    <location>
        <position position="45"/>
    </location>
    <ligand>
        <name>S-adenosyl-L-methionine</name>
        <dbReference type="ChEBI" id="CHEBI:59789"/>
    </ligand>
</feature>
<evidence type="ECO:0000256" key="3">
    <source>
        <dbReference type="HAMAP-Rule" id="MF_01589"/>
    </source>
</evidence>
<evidence type="ECO:0000259" key="4">
    <source>
        <dbReference type="Pfam" id="PF13649"/>
    </source>
</evidence>
<dbReference type="HAMAP" id="MF_01589">
    <property type="entry name" value="Cx_SAM_synthase"/>
    <property type="match status" value="1"/>
</dbReference>
<dbReference type="Pfam" id="PF13649">
    <property type="entry name" value="Methyltransf_25"/>
    <property type="match status" value="1"/>
</dbReference>
<keyword evidence="2 3" id="KW-0949">S-adenosyl-L-methionine</keyword>
<feature type="domain" description="Methyltransferase" evidence="4">
    <location>
        <begin position="66"/>
        <end position="164"/>
    </location>
</feature>
<proteinExistence type="inferred from homology"/>
<dbReference type="EC" id="2.1.3.-" evidence="3"/>
<dbReference type="InterPro" id="IPR029063">
    <property type="entry name" value="SAM-dependent_MTases_sf"/>
</dbReference>
<dbReference type="PANTHER" id="PTHR43861">
    <property type="entry name" value="TRANS-ACONITATE 2-METHYLTRANSFERASE-RELATED"/>
    <property type="match status" value="1"/>
</dbReference>
<dbReference type="PIRSF" id="PIRSF006325">
    <property type="entry name" value="MeTrfase_bac"/>
    <property type="match status" value="1"/>
</dbReference>
<comment type="caution">
    <text evidence="5">The sequence shown here is derived from an EMBL/GenBank/DDBJ whole genome shotgun (WGS) entry which is preliminary data.</text>
</comment>
<dbReference type="NCBIfam" id="NF011995">
    <property type="entry name" value="PRK15451.1"/>
    <property type="match status" value="1"/>
</dbReference>
<dbReference type="NCBIfam" id="TIGR00740">
    <property type="entry name" value="carboxy-S-adenosyl-L-methionine synthase CmoA"/>
    <property type="match status" value="1"/>
</dbReference>
<keyword evidence="6" id="KW-1185">Reference proteome</keyword>
<dbReference type="Gene3D" id="3.40.50.150">
    <property type="entry name" value="Vaccinia Virus protein VP39"/>
    <property type="match status" value="1"/>
</dbReference>
<dbReference type="SUPFAM" id="SSF53335">
    <property type="entry name" value="S-adenosyl-L-methionine-dependent methyltransferases"/>
    <property type="match status" value="1"/>
</dbReference>
<evidence type="ECO:0000313" key="5">
    <source>
        <dbReference type="EMBL" id="MFC3121794.1"/>
    </source>
</evidence>
<name>A0ABV7FR26_9ALTE</name>
<sequence>MSNSPNNESADALFAAPQSKVAPFSFNQAVVDVFPDMINRSVPGYSDIVSTIPKILRRFIHENAVVYDLGCALGAASLSVARAFPQLALKINAIDYSREMVERCKQNINAYKYASEIEVKQGDISQFEFESCSIVIMNFTLQFISPEKRQDIIAQIYQALKPGGVLILSEKIANTDSTIQDLLVDLHHDFKRDNGYSELEISQKRSALESVMIVDNEPKHKQRLSEAGFAHHAIWYQHFNFASFLAVK</sequence>
<dbReference type="InterPro" id="IPR041698">
    <property type="entry name" value="Methyltransf_25"/>
</dbReference>
<dbReference type="EMBL" id="JBHRSW010000014">
    <property type="protein sequence ID" value="MFC3121794.1"/>
    <property type="molecule type" value="Genomic_DNA"/>
</dbReference>
<dbReference type="Proteomes" id="UP001595478">
    <property type="component" value="Unassembled WGS sequence"/>
</dbReference>
<dbReference type="InterPro" id="IPR005271">
    <property type="entry name" value="CmoA"/>
</dbReference>
<comment type="function">
    <text evidence="3">Catalyzes the conversion of S-adenosyl-L-methionine (SAM) to carboxy-S-adenosyl-L-methionine (Cx-SAM).</text>
</comment>
<dbReference type="PANTHER" id="PTHR43861:SF2">
    <property type="entry name" value="CARBOXY-S-ADENOSYL-L-METHIONINE SYNTHASE"/>
    <property type="match status" value="1"/>
</dbReference>
<comment type="caution">
    <text evidence="3">Lacks conserved residue(s) required for the propagation of feature annotation.</text>
</comment>
<organism evidence="5 6">
    <name type="scientific">Agaribacter flavus</name>
    <dbReference type="NCBI Taxonomy" id="1902781"/>
    <lineage>
        <taxon>Bacteria</taxon>
        <taxon>Pseudomonadati</taxon>
        <taxon>Pseudomonadota</taxon>
        <taxon>Gammaproteobacteria</taxon>
        <taxon>Alteromonadales</taxon>
        <taxon>Alteromonadaceae</taxon>
        <taxon>Agaribacter</taxon>
    </lineage>
</organism>
<accession>A0ABV7FR26</accession>
<dbReference type="GO" id="GO:0016740">
    <property type="term" value="F:transferase activity"/>
    <property type="evidence" value="ECO:0007669"/>
    <property type="project" value="UniProtKB-KW"/>
</dbReference>
<comment type="subunit">
    <text evidence="3">Homodimer.</text>
</comment>
<comment type="catalytic activity">
    <reaction evidence="3">
        <text>prephenate + S-adenosyl-L-methionine = carboxy-S-adenosyl-L-methionine + 3-phenylpyruvate + H2O</text>
        <dbReference type="Rhea" id="RHEA:51692"/>
        <dbReference type="ChEBI" id="CHEBI:15377"/>
        <dbReference type="ChEBI" id="CHEBI:18005"/>
        <dbReference type="ChEBI" id="CHEBI:29934"/>
        <dbReference type="ChEBI" id="CHEBI:59789"/>
        <dbReference type="ChEBI" id="CHEBI:134278"/>
    </reaction>
</comment>
<evidence type="ECO:0000313" key="6">
    <source>
        <dbReference type="Proteomes" id="UP001595478"/>
    </source>
</evidence>
<dbReference type="RefSeq" id="WP_376919926.1">
    <property type="nucleotide sequence ID" value="NZ_JBHRSW010000014.1"/>
</dbReference>
<protein>
    <recommendedName>
        <fullName evidence="3">Carboxy-S-adenosyl-L-methionine synthase</fullName>
        <shortName evidence="3">Cx-SAM synthase</shortName>
        <ecNumber evidence="3">2.1.3.-</ecNumber>
    </recommendedName>
</protein>
<comment type="similarity">
    <text evidence="3">Belongs to the class I-like SAM-binding methyltransferase superfamily. Cx-SAM synthase family.</text>
</comment>
<dbReference type="CDD" id="cd02440">
    <property type="entry name" value="AdoMet_MTases"/>
    <property type="match status" value="1"/>
</dbReference>
<gene>
    <name evidence="3 5" type="primary">cmoA</name>
    <name evidence="5" type="ORF">ACFOHL_09195</name>
</gene>
<evidence type="ECO:0000256" key="2">
    <source>
        <dbReference type="ARBA" id="ARBA00022691"/>
    </source>
</evidence>
<reference evidence="6" key="1">
    <citation type="journal article" date="2019" name="Int. J. Syst. Evol. Microbiol.">
        <title>The Global Catalogue of Microorganisms (GCM) 10K type strain sequencing project: providing services to taxonomists for standard genome sequencing and annotation.</title>
        <authorList>
            <consortium name="The Broad Institute Genomics Platform"/>
            <consortium name="The Broad Institute Genome Sequencing Center for Infectious Disease"/>
            <person name="Wu L."/>
            <person name="Ma J."/>
        </authorList>
    </citation>
    <scope>NUCLEOTIDE SEQUENCE [LARGE SCALE GENOMIC DNA]</scope>
    <source>
        <strain evidence="6">KCTC 52473</strain>
    </source>
</reference>
<evidence type="ECO:0000256" key="1">
    <source>
        <dbReference type="ARBA" id="ARBA00022679"/>
    </source>
</evidence>
<feature type="binding site" evidence="3">
    <location>
        <position position="205"/>
    </location>
    <ligand>
        <name>S-adenosyl-L-methionine</name>
        <dbReference type="ChEBI" id="CHEBI:59789"/>
    </ligand>
</feature>
<feature type="binding site" evidence="3">
    <location>
        <position position="138"/>
    </location>
    <ligand>
        <name>S-adenosyl-L-methionine</name>
        <dbReference type="ChEBI" id="CHEBI:59789"/>
    </ligand>
</feature>